<dbReference type="Gene3D" id="2.40.50.100">
    <property type="match status" value="1"/>
</dbReference>
<dbReference type="AlphaFoldDB" id="A0AAD9N2T4"/>
<dbReference type="EMBL" id="JAODUO010002316">
    <property type="protein sequence ID" value="KAK2153383.1"/>
    <property type="molecule type" value="Genomic_DNA"/>
</dbReference>
<dbReference type="SUPFAM" id="SSF51230">
    <property type="entry name" value="Single hybrid motif"/>
    <property type="match status" value="1"/>
</dbReference>
<dbReference type="Gene3D" id="3.30.700.30">
    <property type="match status" value="1"/>
</dbReference>
<comment type="caution">
    <text evidence="3">The sequence shown here is derived from an EMBL/GenBank/DDBJ whole genome shotgun (WGS) entry which is preliminary data.</text>
</comment>
<reference evidence="3" key="1">
    <citation type="journal article" date="2023" name="Mol. Biol. Evol.">
        <title>Third-Generation Sequencing Reveals the Adaptive Role of the Epigenome in Three Deep-Sea Polychaetes.</title>
        <authorList>
            <person name="Perez M."/>
            <person name="Aroh O."/>
            <person name="Sun Y."/>
            <person name="Lan Y."/>
            <person name="Juniper S.K."/>
            <person name="Young C.R."/>
            <person name="Angers B."/>
            <person name="Qian P.Y."/>
        </authorList>
    </citation>
    <scope>NUCLEOTIDE SEQUENCE</scope>
    <source>
        <strain evidence="3">R07B-5</strain>
    </source>
</reference>
<sequence>MTLDVAVNEWHLHVCLEDADSCNDDQLRQAVVYYDHGTRLFEATDTPGPSDEAADTQGFPYEATDTPGPCVRQQTPQGPAGAMNPTVEATDTPGHPGPCEATDTPGPVEATDTPGPCVRQQTPQGPVHLRNETFVIENNFTFASPLINAVMRGTEQIFQLFTRHTGHIKIRYMGTIFVVQVLEKVMAGYWHYMPANVVVDTSSMVLAPMPALSSLSLSKLETWLVAEGQEVMVLEAMKMQNSLVTGKSGKVCHSSIPVTPLHLSSIYTCHPTPPVTSIFVISVHLSFIYPVFSVHLSPFSTCHDTTRLLVCSQVIKVTAKEGDTVDEHDVLVELE</sequence>
<dbReference type="InterPro" id="IPR011053">
    <property type="entry name" value="Single_hybrid_motif"/>
</dbReference>
<proteinExistence type="predicted"/>
<name>A0AAD9N2T4_RIDPI</name>
<feature type="region of interest" description="Disordered" evidence="1">
    <location>
        <begin position="42"/>
        <end position="97"/>
    </location>
</feature>
<dbReference type="InterPro" id="IPR041265">
    <property type="entry name" value="PCC_BT"/>
</dbReference>
<evidence type="ECO:0000313" key="4">
    <source>
        <dbReference type="Proteomes" id="UP001209878"/>
    </source>
</evidence>
<accession>A0AAD9N2T4</accession>
<dbReference type="Proteomes" id="UP001209878">
    <property type="component" value="Unassembled WGS sequence"/>
</dbReference>
<evidence type="ECO:0000256" key="1">
    <source>
        <dbReference type="SAM" id="MobiDB-lite"/>
    </source>
</evidence>
<feature type="domain" description="Propionyl-coenzyme A carboxylase BT" evidence="2">
    <location>
        <begin position="123"/>
        <end position="194"/>
    </location>
</feature>
<protein>
    <recommendedName>
        <fullName evidence="2">Propionyl-coenzyme A carboxylase BT domain-containing protein</fullName>
    </recommendedName>
</protein>
<evidence type="ECO:0000313" key="3">
    <source>
        <dbReference type="EMBL" id="KAK2153383.1"/>
    </source>
</evidence>
<keyword evidence="4" id="KW-1185">Reference proteome</keyword>
<evidence type="ECO:0000259" key="2">
    <source>
        <dbReference type="Pfam" id="PF18140"/>
    </source>
</evidence>
<organism evidence="3 4">
    <name type="scientific">Ridgeia piscesae</name>
    <name type="common">Tubeworm</name>
    <dbReference type="NCBI Taxonomy" id="27915"/>
    <lineage>
        <taxon>Eukaryota</taxon>
        <taxon>Metazoa</taxon>
        <taxon>Spiralia</taxon>
        <taxon>Lophotrochozoa</taxon>
        <taxon>Annelida</taxon>
        <taxon>Polychaeta</taxon>
        <taxon>Sedentaria</taxon>
        <taxon>Canalipalpata</taxon>
        <taxon>Sabellida</taxon>
        <taxon>Siboglinidae</taxon>
        <taxon>Ridgeia</taxon>
    </lineage>
</organism>
<dbReference type="Pfam" id="PF18140">
    <property type="entry name" value="PCC_BT"/>
    <property type="match status" value="1"/>
</dbReference>
<gene>
    <name evidence="3" type="ORF">NP493_2319g00001</name>
</gene>